<evidence type="ECO:0000313" key="3">
    <source>
        <dbReference type="EMBL" id="MFD0902040.1"/>
    </source>
</evidence>
<evidence type="ECO:0008006" key="5">
    <source>
        <dbReference type="Google" id="ProtNLM"/>
    </source>
</evidence>
<keyword evidence="2" id="KW-0812">Transmembrane</keyword>
<accession>A0ABW3ER79</accession>
<keyword evidence="2" id="KW-0472">Membrane</keyword>
<keyword evidence="2" id="KW-1133">Transmembrane helix</keyword>
<comment type="caution">
    <text evidence="3">The sequence shown here is derived from an EMBL/GenBank/DDBJ whole genome shotgun (WGS) entry which is preliminary data.</text>
</comment>
<dbReference type="Proteomes" id="UP001596972">
    <property type="component" value="Unassembled WGS sequence"/>
</dbReference>
<dbReference type="RefSeq" id="WP_378299429.1">
    <property type="nucleotide sequence ID" value="NZ_JBHTJA010000029.1"/>
</dbReference>
<reference evidence="4" key="1">
    <citation type="journal article" date="2019" name="Int. J. Syst. Evol. Microbiol.">
        <title>The Global Catalogue of Microorganisms (GCM) 10K type strain sequencing project: providing services to taxonomists for standard genome sequencing and annotation.</title>
        <authorList>
            <consortium name="The Broad Institute Genomics Platform"/>
            <consortium name="The Broad Institute Genome Sequencing Center for Infectious Disease"/>
            <person name="Wu L."/>
            <person name="Ma J."/>
        </authorList>
    </citation>
    <scope>NUCLEOTIDE SEQUENCE [LARGE SCALE GENOMIC DNA]</scope>
    <source>
        <strain evidence="4">JCM 31202</strain>
    </source>
</reference>
<evidence type="ECO:0000313" key="4">
    <source>
        <dbReference type="Proteomes" id="UP001596972"/>
    </source>
</evidence>
<sequence>MTDKRPLHQDEPLEGDIGPAAPGGPGTATTGLGASYDFGSPKERRAALRRYEAEREERRRRVDAASGRIASMLVAALLAFMTFDSGRTAVQAHARGDDWLFPPGVLAAVCGIAFVVVIARVLRRGPMQVK</sequence>
<proteinExistence type="predicted"/>
<feature type="compositionally biased region" description="Basic and acidic residues" evidence="1">
    <location>
        <begin position="1"/>
        <end position="11"/>
    </location>
</feature>
<feature type="region of interest" description="Disordered" evidence="1">
    <location>
        <begin position="1"/>
        <end position="43"/>
    </location>
</feature>
<organism evidence="3 4">
    <name type="scientific">Actinomadura sediminis</name>
    <dbReference type="NCBI Taxonomy" id="1038904"/>
    <lineage>
        <taxon>Bacteria</taxon>
        <taxon>Bacillati</taxon>
        <taxon>Actinomycetota</taxon>
        <taxon>Actinomycetes</taxon>
        <taxon>Streptosporangiales</taxon>
        <taxon>Thermomonosporaceae</taxon>
        <taxon>Actinomadura</taxon>
    </lineage>
</organism>
<evidence type="ECO:0000256" key="1">
    <source>
        <dbReference type="SAM" id="MobiDB-lite"/>
    </source>
</evidence>
<name>A0ABW3ER79_9ACTN</name>
<feature type="transmembrane region" description="Helical" evidence="2">
    <location>
        <begin position="65"/>
        <end position="83"/>
    </location>
</feature>
<keyword evidence="4" id="KW-1185">Reference proteome</keyword>
<protein>
    <recommendedName>
        <fullName evidence="5">DUF1206 domain-containing protein</fullName>
    </recommendedName>
</protein>
<evidence type="ECO:0000256" key="2">
    <source>
        <dbReference type="SAM" id="Phobius"/>
    </source>
</evidence>
<gene>
    <name evidence="3" type="ORF">ACFQ11_16685</name>
</gene>
<dbReference type="EMBL" id="JBHTJA010000029">
    <property type="protein sequence ID" value="MFD0902040.1"/>
    <property type="molecule type" value="Genomic_DNA"/>
</dbReference>
<feature type="transmembrane region" description="Helical" evidence="2">
    <location>
        <begin position="103"/>
        <end position="122"/>
    </location>
</feature>